<dbReference type="Pfam" id="PF01769">
    <property type="entry name" value="MgtE"/>
    <property type="match status" value="1"/>
</dbReference>
<feature type="domain" description="CBS" evidence="10">
    <location>
        <begin position="165"/>
        <end position="227"/>
    </location>
</feature>
<dbReference type="NCBIfam" id="TIGR00400">
    <property type="entry name" value="mgtE"/>
    <property type="match status" value="1"/>
</dbReference>
<comment type="similarity">
    <text evidence="2 9">Belongs to the SLC41A transporter family.</text>
</comment>
<reference evidence="12" key="1">
    <citation type="submission" date="2017-11" db="EMBL/GenBank/DDBJ databases">
        <authorList>
            <person name="Watanabe M."/>
            <person name="Kojima H."/>
        </authorList>
    </citation>
    <scope>NUCLEOTIDE SEQUENCE [LARGE SCALE GENOMIC DNA]</scope>
    <source>
        <strain evidence="12">Tokyo 01</strain>
    </source>
</reference>
<dbReference type="GO" id="GO:0046872">
    <property type="term" value="F:metal ion binding"/>
    <property type="evidence" value="ECO:0007669"/>
    <property type="project" value="UniProtKB-KW"/>
</dbReference>
<dbReference type="Gene3D" id="3.10.580.10">
    <property type="entry name" value="CBS-domain"/>
    <property type="match status" value="1"/>
</dbReference>
<accession>A0A401FRP8</accession>
<evidence type="ECO:0000259" key="10">
    <source>
        <dbReference type="PROSITE" id="PS51371"/>
    </source>
</evidence>
<name>A0A401FRP8_9BACT</name>
<dbReference type="SUPFAM" id="SSF158791">
    <property type="entry name" value="MgtE N-terminal domain-like"/>
    <property type="match status" value="1"/>
</dbReference>
<dbReference type="PROSITE" id="PS51371">
    <property type="entry name" value="CBS"/>
    <property type="match status" value="2"/>
</dbReference>
<evidence type="ECO:0000256" key="1">
    <source>
        <dbReference type="ARBA" id="ARBA00004141"/>
    </source>
</evidence>
<reference evidence="12" key="2">
    <citation type="submission" date="2019-01" db="EMBL/GenBank/DDBJ databases">
        <title>Genome sequence of Desulfonema ishimotonii strain Tokyo 01.</title>
        <authorList>
            <person name="Fukui M."/>
        </authorList>
    </citation>
    <scope>NUCLEOTIDE SEQUENCE [LARGE SCALE GENOMIC DNA]</scope>
    <source>
        <strain evidence="12">Tokyo 01</strain>
    </source>
</reference>
<dbReference type="Gene3D" id="1.25.60.10">
    <property type="entry name" value="MgtE N-terminal domain-like"/>
    <property type="match status" value="1"/>
</dbReference>
<protein>
    <recommendedName>
        <fullName evidence="9">Magnesium transporter MgtE</fullName>
    </recommendedName>
</protein>
<dbReference type="Proteomes" id="UP000288096">
    <property type="component" value="Unassembled WGS sequence"/>
</dbReference>
<dbReference type="PANTHER" id="PTHR43773:SF1">
    <property type="entry name" value="MAGNESIUM TRANSPORTER MGTE"/>
    <property type="match status" value="1"/>
</dbReference>
<keyword evidence="8" id="KW-0129">CBS domain</keyword>
<evidence type="ECO:0000256" key="2">
    <source>
        <dbReference type="ARBA" id="ARBA00009749"/>
    </source>
</evidence>
<keyword evidence="7 9" id="KW-0472">Membrane</keyword>
<feature type="transmembrane region" description="Helical" evidence="9">
    <location>
        <begin position="311"/>
        <end position="331"/>
    </location>
</feature>
<keyword evidence="9" id="KW-1003">Cell membrane</keyword>
<dbReference type="Pfam" id="PF00571">
    <property type="entry name" value="CBS"/>
    <property type="match status" value="2"/>
</dbReference>
<feature type="transmembrane region" description="Helical" evidence="9">
    <location>
        <begin position="410"/>
        <end position="432"/>
    </location>
</feature>
<dbReference type="PANTHER" id="PTHR43773">
    <property type="entry name" value="MAGNESIUM TRANSPORTER MGTE"/>
    <property type="match status" value="1"/>
</dbReference>
<feature type="transmembrane region" description="Helical" evidence="9">
    <location>
        <begin position="377"/>
        <end position="398"/>
    </location>
</feature>
<dbReference type="EMBL" id="BEXT01000001">
    <property type="protein sequence ID" value="GBC59635.1"/>
    <property type="molecule type" value="Genomic_DNA"/>
</dbReference>
<dbReference type="CDD" id="cd04606">
    <property type="entry name" value="CBS_pair_Mg_transporter"/>
    <property type="match status" value="1"/>
</dbReference>
<dbReference type="Gene3D" id="1.10.357.20">
    <property type="entry name" value="SLC41 divalent cation transporters, integral membrane domain"/>
    <property type="match status" value="1"/>
</dbReference>
<gene>
    <name evidence="11" type="ORF">DENIS_0574</name>
</gene>
<evidence type="ECO:0000313" key="12">
    <source>
        <dbReference type="Proteomes" id="UP000288096"/>
    </source>
</evidence>
<keyword evidence="12" id="KW-1185">Reference proteome</keyword>
<comment type="subunit">
    <text evidence="9">Homodimer.</text>
</comment>
<feature type="transmembrane region" description="Helical" evidence="9">
    <location>
        <begin position="338"/>
        <end position="357"/>
    </location>
</feature>
<keyword evidence="5 9" id="KW-0460">Magnesium</keyword>
<dbReference type="GO" id="GO:0005886">
    <property type="term" value="C:plasma membrane"/>
    <property type="evidence" value="ECO:0007669"/>
    <property type="project" value="UniProtKB-SubCell"/>
</dbReference>
<dbReference type="SMART" id="SM00924">
    <property type="entry name" value="MgtE_N"/>
    <property type="match status" value="1"/>
</dbReference>
<dbReference type="InterPro" id="IPR038076">
    <property type="entry name" value="MgtE_N_sf"/>
</dbReference>
<dbReference type="SUPFAM" id="SSF54631">
    <property type="entry name" value="CBS-domain pair"/>
    <property type="match status" value="1"/>
</dbReference>
<dbReference type="InterPro" id="IPR006669">
    <property type="entry name" value="MgtE_transporter"/>
</dbReference>
<keyword evidence="4 9" id="KW-0812">Transmembrane</keyword>
<evidence type="ECO:0000256" key="8">
    <source>
        <dbReference type="PROSITE-ProRule" id="PRU00703"/>
    </source>
</evidence>
<dbReference type="Pfam" id="PF03448">
    <property type="entry name" value="MgtE_N"/>
    <property type="match status" value="1"/>
</dbReference>
<comment type="function">
    <text evidence="9">Acts as a magnesium transporter.</text>
</comment>
<keyword evidence="3 9" id="KW-0813">Transport</keyword>
<comment type="subcellular location">
    <subcellularLocation>
        <location evidence="9">Cell membrane</location>
        <topology evidence="9">Multi-pass membrane protein</topology>
    </subcellularLocation>
    <subcellularLocation>
        <location evidence="1">Membrane</location>
        <topology evidence="1">Multi-pass membrane protein</topology>
    </subcellularLocation>
</comment>
<evidence type="ECO:0000256" key="4">
    <source>
        <dbReference type="ARBA" id="ARBA00022692"/>
    </source>
</evidence>
<dbReference type="AlphaFoldDB" id="A0A401FRP8"/>
<dbReference type="InterPro" id="IPR000644">
    <property type="entry name" value="CBS_dom"/>
</dbReference>
<organism evidence="11 12">
    <name type="scientific">Desulfonema ishimotonii</name>
    <dbReference type="NCBI Taxonomy" id="45657"/>
    <lineage>
        <taxon>Bacteria</taxon>
        <taxon>Pseudomonadati</taxon>
        <taxon>Thermodesulfobacteriota</taxon>
        <taxon>Desulfobacteria</taxon>
        <taxon>Desulfobacterales</taxon>
        <taxon>Desulfococcaceae</taxon>
        <taxon>Desulfonema</taxon>
    </lineage>
</organism>
<sequence length="475" mass="51912">MIENTNPALQVTDFISDVFYSVIIMTLQNRNKILTETLKRLLRRNALPNLKKIVNKTHAADLSRVFSSLSILQQVTLFRMVEDVDQKGILLSELGDDVCINLIEALKLEDVIPVFEDMPSDDAADLLDKLPEEKADDILRKMKKEGSEEVEELLGYDADTAGGIMVPDFIALREDMTAGEAIRSLQKEHMDVEMPFYLYVVDEYGKLVGVSSLRQLVVVAPDTPLREFMSTDVFSVRTDTDQEDVAKLVARYDILAVPVVDDTNQLMGIVTVDDVIDIFREEATEDILKMAGTGADSIETQSVFKSMKIRLPWLFASCIGGIAATFIISSFEETLSKVAYLAAFIPIVMGMGGNIGTQSSTIVVRGISTGLLDVRDIWSVVFKELSVGFLLGLTYGILIGTVAQVQHGIFALGAAVAMAVISSMSVAALVGSMVPMLFAKINVDPAVATGPFVTTSIDIIAVFLYFQIATLLLGL</sequence>
<evidence type="ECO:0000313" key="11">
    <source>
        <dbReference type="EMBL" id="GBC59635.1"/>
    </source>
</evidence>
<dbReference type="SMART" id="SM00116">
    <property type="entry name" value="CBS"/>
    <property type="match status" value="2"/>
</dbReference>
<keyword evidence="6 9" id="KW-1133">Transmembrane helix</keyword>
<evidence type="ECO:0000256" key="7">
    <source>
        <dbReference type="ARBA" id="ARBA00023136"/>
    </source>
</evidence>
<evidence type="ECO:0000256" key="3">
    <source>
        <dbReference type="ARBA" id="ARBA00022448"/>
    </source>
</evidence>
<feature type="domain" description="CBS" evidence="10">
    <location>
        <begin position="229"/>
        <end position="285"/>
    </location>
</feature>
<keyword evidence="9" id="KW-0479">Metal-binding</keyword>
<dbReference type="InterPro" id="IPR006667">
    <property type="entry name" value="SLC41_membr_dom"/>
</dbReference>
<dbReference type="InterPro" id="IPR036739">
    <property type="entry name" value="SLC41_membr_dom_sf"/>
</dbReference>
<evidence type="ECO:0000256" key="6">
    <source>
        <dbReference type="ARBA" id="ARBA00022989"/>
    </source>
</evidence>
<evidence type="ECO:0000256" key="5">
    <source>
        <dbReference type="ARBA" id="ARBA00022842"/>
    </source>
</evidence>
<proteinExistence type="inferred from homology"/>
<evidence type="ECO:0000256" key="9">
    <source>
        <dbReference type="RuleBase" id="RU362011"/>
    </source>
</evidence>
<dbReference type="InterPro" id="IPR006668">
    <property type="entry name" value="Mg_transptr_MgtE_intracell_dom"/>
</dbReference>
<feature type="transmembrane region" description="Helical" evidence="9">
    <location>
        <begin position="452"/>
        <end position="473"/>
    </location>
</feature>
<dbReference type="SUPFAM" id="SSF161093">
    <property type="entry name" value="MgtE membrane domain-like"/>
    <property type="match status" value="1"/>
</dbReference>
<dbReference type="GO" id="GO:0015095">
    <property type="term" value="F:magnesium ion transmembrane transporter activity"/>
    <property type="evidence" value="ECO:0007669"/>
    <property type="project" value="UniProtKB-UniRule"/>
</dbReference>
<comment type="caution">
    <text evidence="11">The sequence shown here is derived from an EMBL/GenBank/DDBJ whole genome shotgun (WGS) entry which is preliminary data.</text>
</comment>
<dbReference type="InterPro" id="IPR046342">
    <property type="entry name" value="CBS_dom_sf"/>
</dbReference>